<dbReference type="InterPro" id="IPR036388">
    <property type="entry name" value="WH-like_DNA-bd_sf"/>
</dbReference>
<evidence type="ECO:0000313" key="9">
    <source>
        <dbReference type="EMBL" id="CAA9544906.1"/>
    </source>
</evidence>
<keyword evidence="4" id="KW-0805">Transcription regulation</keyword>
<dbReference type="GO" id="GO:0000976">
    <property type="term" value="F:transcription cis-regulatory region binding"/>
    <property type="evidence" value="ECO:0007669"/>
    <property type="project" value="TreeGrafter"/>
</dbReference>
<keyword evidence="2" id="KW-0678">Repressor</keyword>
<keyword evidence="8" id="KW-0408">Iron</keyword>
<feature type="binding site" evidence="8">
    <location>
        <position position="119"/>
    </location>
    <ligand>
        <name>Fe cation</name>
        <dbReference type="ChEBI" id="CHEBI:24875"/>
    </ligand>
</feature>
<keyword evidence="6" id="KW-0804">Transcription</keyword>
<dbReference type="InterPro" id="IPR002481">
    <property type="entry name" value="FUR"/>
</dbReference>
<comment type="similarity">
    <text evidence="1">Belongs to the Fur family.</text>
</comment>
<name>A0A6J4UCW1_9BACT</name>
<evidence type="ECO:0000256" key="1">
    <source>
        <dbReference type="ARBA" id="ARBA00007957"/>
    </source>
</evidence>
<comment type="cofactor">
    <cofactor evidence="8">
        <name>Mn(2+)</name>
        <dbReference type="ChEBI" id="CHEBI:29035"/>
    </cofactor>
    <cofactor evidence="8">
        <name>Fe(2+)</name>
        <dbReference type="ChEBI" id="CHEBI:29033"/>
    </cofactor>
    <text evidence="8">Binds 1 Mn(2+) or Fe(2+) ion per subunit.</text>
</comment>
<dbReference type="EMBL" id="CADCWI010000027">
    <property type="protein sequence ID" value="CAA9544906.1"/>
    <property type="molecule type" value="Genomic_DNA"/>
</dbReference>
<evidence type="ECO:0000256" key="4">
    <source>
        <dbReference type="ARBA" id="ARBA00023015"/>
    </source>
</evidence>
<dbReference type="GO" id="GO:0008270">
    <property type="term" value="F:zinc ion binding"/>
    <property type="evidence" value="ECO:0007669"/>
    <property type="project" value="TreeGrafter"/>
</dbReference>
<gene>
    <name evidence="9" type="ORF">AVDCRST_MAG43-492</name>
</gene>
<sequence>MTAPTPTTYRNTTQRAVILAEVEGAEGHLTAGELFERVRRQYPTIAYGTVYRTLHLLAEHGLIQELTFADQASRFDKRVDRHDHVHCLACGVIMDVDVPVALMASHVAEEQSGFVVTSHHTVFAGTCPDCASAQR</sequence>
<dbReference type="GO" id="GO:1900376">
    <property type="term" value="P:regulation of secondary metabolite biosynthetic process"/>
    <property type="evidence" value="ECO:0007669"/>
    <property type="project" value="TreeGrafter"/>
</dbReference>
<keyword evidence="5" id="KW-0238">DNA-binding</keyword>
<dbReference type="Gene3D" id="3.30.1490.190">
    <property type="match status" value="1"/>
</dbReference>
<evidence type="ECO:0000256" key="7">
    <source>
        <dbReference type="PIRSR" id="PIRSR602481-1"/>
    </source>
</evidence>
<dbReference type="PANTHER" id="PTHR33202">
    <property type="entry name" value="ZINC UPTAKE REGULATION PROTEIN"/>
    <property type="match status" value="1"/>
</dbReference>
<dbReference type="InterPro" id="IPR043135">
    <property type="entry name" value="Fur_C"/>
</dbReference>
<evidence type="ECO:0000256" key="8">
    <source>
        <dbReference type="PIRSR" id="PIRSR602481-2"/>
    </source>
</evidence>
<feature type="binding site" evidence="8">
    <location>
        <position position="83"/>
    </location>
    <ligand>
        <name>Fe cation</name>
        <dbReference type="ChEBI" id="CHEBI:24875"/>
    </ligand>
</feature>
<evidence type="ECO:0000256" key="5">
    <source>
        <dbReference type="ARBA" id="ARBA00023125"/>
    </source>
</evidence>
<feature type="binding site" evidence="7">
    <location>
        <position position="90"/>
    </location>
    <ligand>
        <name>Zn(2+)</name>
        <dbReference type="ChEBI" id="CHEBI:29105"/>
    </ligand>
</feature>
<comment type="cofactor">
    <cofactor evidence="7">
        <name>Zn(2+)</name>
        <dbReference type="ChEBI" id="CHEBI:29105"/>
    </cofactor>
    <text evidence="7">Binds 1 zinc ion per subunit.</text>
</comment>
<feature type="binding site" evidence="7">
    <location>
        <position position="127"/>
    </location>
    <ligand>
        <name>Zn(2+)</name>
        <dbReference type="ChEBI" id="CHEBI:29105"/>
    </ligand>
</feature>
<feature type="binding site" evidence="7">
    <location>
        <position position="130"/>
    </location>
    <ligand>
        <name>Zn(2+)</name>
        <dbReference type="ChEBI" id="CHEBI:29105"/>
    </ligand>
</feature>
<dbReference type="GO" id="GO:0003700">
    <property type="term" value="F:DNA-binding transcription factor activity"/>
    <property type="evidence" value="ECO:0007669"/>
    <property type="project" value="InterPro"/>
</dbReference>
<dbReference type="InterPro" id="IPR036390">
    <property type="entry name" value="WH_DNA-bd_sf"/>
</dbReference>
<keyword evidence="7" id="KW-0479">Metal-binding</keyword>
<organism evidence="9">
    <name type="scientific">uncultured Thermomicrobiales bacterium</name>
    <dbReference type="NCBI Taxonomy" id="1645740"/>
    <lineage>
        <taxon>Bacteria</taxon>
        <taxon>Pseudomonadati</taxon>
        <taxon>Thermomicrobiota</taxon>
        <taxon>Thermomicrobia</taxon>
        <taxon>Thermomicrobiales</taxon>
        <taxon>environmental samples</taxon>
    </lineage>
</organism>
<keyword evidence="3 7" id="KW-0862">Zinc</keyword>
<accession>A0A6J4UCW1</accession>
<proteinExistence type="inferred from homology"/>
<evidence type="ECO:0000256" key="2">
    <source>
        <dbReference type="ARBA" id="ARBA00022491"/>
    </source>
</evidence>
<protein>
    <submittedName>
        <fullName evidence="9">Peroxide stress regulator PerR, FUR family</fullName>
    </submittedName>
</protein>
<dbReference type="CDD" id="cd07153">
    <property type="entry name" value="Fur_like"/>
    <property type="match status" value="1"/>
</dbReference>
<dbReference type="AlphaFoldDB" id="A0A6J4UCW1"/>
<dbReference type="SUPFAM" id="SSF46785">
    <property type="entry name" value="Winged helix' DNA-binding domain"/>
    <property type="match status" value="1"/>
</dbReference>
<feature type="binding site" evidence="7">
    <location>
        <position position="87"/>
    </location>
    <ligand>
        <name>Zn(2+)</name>
        <dbReference type="ChEBI" id="CHEBI:29105"/>
    </ligand>
</feature>
<evidence type="ECO:0000256" key="3">
    <source>
        <dbReference type="ARBA" id="ARBA00022833"/>
    </source>
</evidence>
<dbReference type="GO" id="GO:0045892">
    <property type="term" value="P:negative regulation of DNA-templated transcription"/>
    <property type="evidence" value="ECO:0007669"/>
    <property type="project" value="TreeGrafter"/>
</dbReference>
<evidence type="ECO:0000256" key="6">
    <source>
        <dbReference type="ARBA" id="ARBA00023163"/>
    </source>
</evidence>
<dbReference type="Pfam" id="PF01475">
    <property type="entry name" value="FUR"/>
    <property type="match status" value="1"/>
</dbReference>
<reference evidence="9" key="1">
    <citation type="submission" date="2020-02" db="EMBL/GenBank/DDBJ databases">
        <authorList>
            <person name="Meier V. D."/>
        </authorList>
    </citation>
    <scope>NUCLEOTIDE SEQUENCE</scope>
    <source>
        <strain evidence="9">AVDCRST_MAG43</strain>
    </source>
</reference>
<dbReference type="PANTHER" id="PTHR33202:SF22">
    <property type="entry name" value="HYDROGEN PEROXIDE SENSITIVE REPRESSOR"/>
    <property type="match status" value="1"/>
</dbReference>
<dbReference type="Gene3D" id="1.10.10.10">
    <property type="entry name" value="Winged helix-like DNA-binding domain superfamily/Winged helix DNA-binding domain"/>
    <property type="match status" value="1"/>
</dbReference>